<feature type="compositionally biased region" description="Basic residues" evidence="10">
    <location>
        <begin position="187"/>
        <end position="197"/>
    </location>
</feature>
<keyword evidence="7 9" id="KW-0811">Translocation</keyword>
<dbReference type="InterPro" id="IPR003369">
    <property type="entry name" value="TatA/B/E"/>
</dbReference>
<dbReference type="NCBIfam" id="TIGR01410">
    <property type="entry name" value="tatB"/>
    <property type="match status" value="1"/>
</dbReference>
<name>A0ABU9T5L3_9HYPH</name>
<evidence type="ECO:0000256" key="11">
    <source>
        <dbReference type="SAM" id="Phobius"/>
    </source>
</evidence>
<evidence type="ECO:0000256" key="2">
    <source>
        <dbReference type="ARBA" id="ARBA00022448"/>
    </source>
</evidence>
<evidence type="ECO:0000256" key="5">
    <source>
        <dbReference type="ARBA" id="ARBA00022927"/>
    </source>
</evidence>
<comment type="similarity">
    <text evidence="9">Belongs to the TatB family.</text>
</comment>
<feature type="transmembrane region" description="Helical" evidence="11">
    <location>
        <begin position="6"/>
        <end position="23"/>
    </location>
</feature>
<keyword evidence="2 9" id="KW-0813">Transport</keyword>
<keyword evidence="5 9" id="KW-0653">Protein transport</keyword>
<evidence type="ECO:0000313" key="13">
    <source>
        <dbReference type="Proteomes" id="UP001477870"/>
    </source>
</evidence>
<feature type="region of interest" description="Disordered" evidence="10">
    <location>
        <begin position="133"/>
        <end position="207"/>
    </location>
</feature>
<feature type="compositionally biased region" description="Low complexity" evidence="10">
    <location>
        <begin position="158"/>
        <end position="186"/>
    </location>
</feature>
<feature type="compositionally biased region" description="Low complexity" evidence="10">
    <location>
        <begin position="198"/>
        <end position="207"/>
    </location>
</feature>
<dbReference type="Pfam" id="PF02416">
    <property type="entry name" value="TatA_B_E"/>
    <property type="match status" value="1"/>
</dbReference>
<dbReference type="InterPro" id="IPR018448">
    <property type="entry name" value="TatB"/>
</dbReference>
<reference evidence="12 13" key="1">
    <citation type="submission" date="2024-03" db="EMBL/GenBank/DDBJ databases">
        <title>Community enrichment and isolation of bacterial strains for fucoidan degradation.</title>
        <authorList>
            <person name="Sichert A."/>
        </authorList>
    </citation>
    <scope>NUCLEOTIDE SEQUENCE [LARGE SCALE GENOMIC DNA]</scope>
    <source>
        <strain evidence="12 13">AS62</strain>
    </source>
</reference>
<evidence type="ECO:0000256" key="7">
    <source>
        <dbReference type="ARBA" id="ARBA00023010"/>
    </source>
</evidence>
<keyword evidence="4 9" id="KW-0812">Transmembrane</keyword>
<accession>A0ABU9T5L3</accession>
<evidence type="ECO:0000256" key="8">
    <source>
        <dbReference type="ARBA" id="ARBA00023136"/>
    </source>
</evidence>
<keyword evidence="3 9" id="KW-1003">Cell membrane</keyword>
<evidence type="ECO:0000256" key="1">
    <source>
        <dbReference type="ARBA" id="ARBA00004167"/>
    </source>
</evidence>
<dbReference type="EMBL" id="JBBMQO010000003">
    <property type="protein sequence ID" value="MEM5501409.1"/>
    <property type="molecule type" value="Genomic_DNA"/>
</dbReference>
<evidence type="ECO:0000256" key="6">
    <source>
        <dbReference type="ARBA" id="ARBA00022989"/>
    </source>
</evidence>
<comment type="subunit">
    <text evidence="9">The Tat system comprises two distinct complexes: a TatABC complex, containing multiple copies of TatA, TatB and TatC subunits, and a separate TatA complex, containing only TatA subunits. Substrates initially bind to the TatABC complex, which probably triggers association of the separate TatA complex to form the active translocon.</text>
</comment>
<organism evidence="12 13">
    <name type="scientific">Ahrensia kielensis</name>
    <dbReference type="NCBI Taxonomy" id="76980"/>
    <lineage>
        <taxon>Bacteria</taxon>
        <taxon>Pseudomonadati</taxon>
        <taxon>Pseudomonadota</taxon>
        <taxon>Alphaproteobacteria</taxon>
        <taxon>Hyphomicrobiales</taxon>
        <taxon>Ahrensiaceae</taxon>
        <taxon>Ahrensia</taxon>
    </lineage>
</organism>
<keyword evidence="6 9" id="KW-1133">Transmembrane helix</keyword>
<evidence type="ECO:0000313" key="12">
    <source>
        <dbReference type="EMBL" id="MEM5501409.1"/>
    </source>
</evidence>
<comment type="subcellular location">
    <subcellularLocation>
        <location evidence="9">Cell membrane</location>
        <topology evidence="9">Single-pass membrane protein</topology>
    </subcellularLocation>
    <subcellularLocation>
        <location evidence="1">Membrane</location>
        <topology evidence="1">Single-pass membrane protein</topology>
    </subcellularLocation>
</comment>
<evidence type="ECO:0000256" key="10">
    <source>
        <dbReference type="SAM" id="MobiDB-lite"/>
    </source>
</evidence>
<dbReference type="HAMAP" id="MF_00237">
    <property type="entry name" value="TatB"/>
    <property type="match status" value="1"/>
</dbReference>
<dbReference type="PRINTS" id="PR01506">
    <property type="entry name" value="TATBPROTEIN"/>
</dbReference>
<dbReference type="Proteomes" id="UP001477870">
    <property type="component" value="Unassembled WGS sequence"/>
</dbReference>
<keyword evidence="13" id="KW-1185">Reference proteome</keyword>
<evidence type="ECO:0000256" key="9">
    <source>
        <dbReference type="HAMAP-Rule" id="MF_00237"/>
    </source>
</evidence>
<protein>
    <recommendedName>
        <fullName evidence="9">Sec-independent protein translocase protein TatB</fullName>
    </recommendedName>
</protein>
<dbReference type="Gene3D" id="1.20.5.3310">
    <property type="match status" value="1"/>
</dbReference>
<sequence>MLPDFGWTELLLIAIVLIVVVGPKDLPRVLRGFSKTLGNARKMAGDFRKQFDDALSEAELDDLKTLASDVRGLDPRTKIKDALNPLSQVGRDINDELKGVAKSVDKAAQADIEGAKAVNAQIDRAETKATEQAVAKVDAAPKKQTPSKKAPVKKAPAKKAASAKAAPAKKAAPKSSSAAKTSAVKSTTRKAAPKKTVTKTTAPKGES</sequence>
<gene>
    <name evidence="9 12" type="primary">tatB</name>
    <name evidence="12" type="ORF">WNY59_07380</name>
</gene>
<evidence type="ECO:0000256" key="3">
    <source>
        <dbReference type="ARBA" id="ARBA00022475"/>
    </source>
</evidence>
<keyword evidence="8 9" id="KW-0472">Membrane</keyword>
<comment type="caution">
    <text evidence="12">The sequence shown here is derived from an EMBL/GenBank/DDBJ whole genome shotgun (WGS) entry which is preliminary data.</text>
</comment>
<proteinExistence type="inferred from homology"/>
<comment type="function">
    <text evidence="9">Part of the twin-arginine translocation (Tat) system that transports large folded proteins containing a characteristic twin-arginine motif in their signal peptide across membranes. Together with TatC, TatB is part of a receptor directly interacting with Tat signal peptides. TatB may form an oligomeric binding site that transiently accommodates folded Tat precursor proteins before their translocation.</text>
</comment>
<dbReference type="RefSeq" id="WP_342847919.1">
    <property type="nucleotide sequence ID" value="NZ_JBBMQO010000003.1"/>
</dbReference>
<evidence type="ECO:0000256" key="4">
    <source>
        <dbReference type="ARBA" id="ARBA00022692"/>
    </source>
</evidence>